<dbReference type="Pfam" id="PF00857">
    <property type="entry name" value="Isochorismatase"/>
    <property type="match status" value="1"/>
</dbReference>
<reference evidence="4" key="1">
    <citation type="journal article" date="2020" name="Stud. Mycol.">
        <title>101 Dothideomycetes genomes: a test case for predicting lifestyles and emergence of pathogens.</title>
        <authorList>
            <person name="Haridas S."/>
            <person name="Albert R."/>
            <person name="Binder M."/>
            <person name="Bloem J."/>
            <person name="Labutti K."/>
            <person name="Salamov A."/>
            <person name="Andreopoulos B."/>
            <person name="Baker S."/>
            <person name="Barry K."/>
            <person name="Bills G."/>
            <person name="Bluhm B."/>
            <person name="Cannon C."/>
            <person name="Castanera R."/>
            <person name="Culley D."/>
            <person name="Daum C."/>
            <person name="Ezra D."/>
            <person name="Gonzalez J."/>
            <person name="Henrissat B."/>
            <person name="Kuo A."/>
            <person name="Liang C."/>
            <person name="Lipzen A."/>
            <person name="Lutzoni F."/>
            <person name="Magnuson J."/>
            <person name="Mondo S."/>
            <person name="Nolan M."/>
            <person name="Ohm R."/>
            <person name="Pangilinan J."/>
            <person name="Park H.-J."/>
            <person name="Ramirez L."/>
            <person name="Alfaro M."/>
            <person name="Sun H."/>
            <person name="Tritt A."/>
            <person name="Yoshinaga Y."/>
            <person name="Zwiers L.-H."/>
            <person name="Turgeon B."/>
            <person name="Goodwin S."/>
            <person name="Spatafora J."/>
            <person name="Crous P."/>
            <person name="Grigoriev I."/>
        </authorList>
    </citation>
    <scope>NUCLEOTIDE SEQUENCE</scope>
    <source>
        <strain evidence="4">CBS 133067</strain>
    </source>
</reference>
<dbReference type="Gene3D" id="3.40.50.850">
    <property type="entry name" value="Isochorismatase-like"/>
    <property type="match status" value="1"/>
</dbReference>
<sequence>MSTTNGEFDSYRRSGFATKMGWGSRPALLLIDVCKAYWAEGSPLDISACPAGAASPDSMRKLLTAAREGGVPVLWTVVEFSDPDMKDAGLFWHKAKMLDIWKVGDKRGLGDFLPGLVPKEGELVLKKHYASGFFGTTLATDLRNLGVDTTVICGVSTSGCVRASALDAMQNGFRPMVVGSACGDRSDEIQNANLFDLNAKYADVVSEEEAVKQLKAGW</sequence>
<feature type="domain" description="Isochorismatase-like" evidence="3">
    <location>
        <begin position="27"/>
        <end position="208"/>
    </location>
</feature>
<name>A0A9P4IJL5_9PEZI</name>
<evidence type="ECO:0000313" key="5">
    <source>
        <dbReference type="Proteomes" id="UP000799772"/>
    </source>
</evidence>
<dbReference type="PANTHER" id="PTHR43540">
    <property type="entry name" value="PEROXYUREIDOACRYLATE/UREIDOACRYLATE AMIDOHYDROLASE-RELATED"/>
    <property type="match status" value="1"/>
</dbReference>
<dbReference type="AlphaFoldDB" id="A0A9P4IJL5"/>
<dbReference type="SUPFAM" id="SSF52499">
    <property type="entry name" value="Isochorismatase-like hydrolases"/>
    <property type="match status" value="1"/>
</dbReference>
<comment type="similarity">
    <text evidence="1">Belongs to the isochorismatase family.</text>
</comment>
<dbReference type="InterPro" id="IPR036380">
    <property type="entry name" value="Isochorismatase-like_sf"/>
</dbReference>
<proteinExistence type="inferred from homology"/>
<dbReference type="InterPro" id="IPR000868">
    <property type="entry name" value="Isochorismatase-like_dom"/>
</dbReference>
<gene>
    <name evidence="4" type="ORF">NA57DRAFT_33630</name>
</gene>
<keyword evidence="2" id="KW-0378">Hydrolase</keyword>
<keyword evidence="5" id="KW-1185">Reference proteome</keyword>
<accession>A0A9P4IJL5</accession>
<dbReference type="InterPro" id="IPR050272">
    <property type="entry name" value="Isochorismatase-like_hydrls"/>
</dbReference>
<protein>
    <submittedName>
        <fullName evidence="4">N-carbamoylsarcosine amidase</fullName>
    </submittedName>
</protein>
<dbReference type="GO" id="GO:0016787">
    <property type="term" value="F:hydrolase activity"/>
    <property type="evidence" value="ECO:0007669"/>
    <property type="project" value="UniProtKB-KW"/>
</dbReference>
<evidence type="ECO:0000313" key="4">
    <source>
        <dbReference type="EMBL" id="KAF2102770.1"/>
    </source>
</evidence>
<dbReference type="PANTHER" id="PTHR43540:SF1">
    <property type="entry name" value="ISOCHORISMATASE HYDROLASE"/>
    <property type="match status" value="1"/>
</dbReference>
<evidence type="ECO:0000259" key="3">
    <source>
        <dbReference type="Pfam" id="PF00857"/>
    </source>
</evidence>
<evidence type="ECO:0000256" key="1">
    <source>
        <dbReference type="ARBA" id="ARBA00006336"/>
    </source>
</evidence>
<comment type="caution">
    <text evidence="4">The sequence shown here is derived from an EMBL/GenBank/DDBJ whole genome shotgun (WGS) entry which is preliminary data.</text>
</comment>
<dbReference type="OrthoDB" id="1739143at2759"/>
<organism evidence="4 5">
    <name type="scientific">Rhizodiscina lignyota</name>
    <dbReference type="NCBI Taxonomy" id="1504668"/>
    <lineage>
        <taxon>Eukaryota</taxon>
        <taxon>Fungi</taxon>
        <taxon>Dikarya</taxon>
        <taxon>Ascomycota</taxon>
        <taxon>Pezizomycotina</taxon>
        <taxon>Dothideomycetes</taxon>
        <taxon>Pleosporomycetidae</taxon>
        <taxon>Aulographales</taxon>
        <taxon>Rhizodiscinaceae</taxon>
        <taxon>Rhizodiscina</taxon>
    </lineage>
</organism>
<dbReference type="Proteomes" id="UP000799772">
    <property type="component" value="Unassembled WGS sequence"/>
</dbReference>
<dbReference type="EMBL" id="ML978122">
    <property type="protein sequence ID" value="KAF2102770.1"/>
    <property type="molecule type" value="Genomic_DNA"/>
</dbReference>
<evidence type="ECO:0000256" key="2">
    <source>
        <dbReference type="ARBA" id="ARBA00022801"/>
    </source>
</evidence>